<comment type="subcellular location">
    <subcellularLocation>
        <location evidence="1">Membrane</location>
        <topology evidence="1">Single-pass membrane protein</topology>
    </subcellularLocation>
</comment>
<evidence type="ECO:0000256" key="6">
    <source>
        <dbReference type="ARBA" id="ARBA00022741"/>
    </source>
</evidence>
<dbReference type="InterPro" id="IPR017441">
    <property type="entry name" value="Protein_kinase_ATP_BS"/>
</dbReference>
<feature type="transmembrane region" description="Helical" evidence="13">
    <location>
        <begin position="123"/>
        <end position="143"/>
    </location>
</feature>
<dbReference type="Gene3D" id="3.30.200.20">
    <property type="entry name" value="Phosphorylase Kinase, domain 1"/>
    <property type="match status" value="1"/>
</dbReference>
<evidence type="ECO:0000256" key="4">
    <source>
        <dbReference type="ARBA" id="ARBA00022692"/>
    </source>
</evidence>
<evidence type="ECO:0000256" key="11">
    <source>
        <dbReference type="ARBA" id="ARBA00023180"/>
    </source>
</evidence>
<dbReference type="Pfam" id="PF07714">
    <property type="entry name" value="PK_Tyr_Ser-Thr"/>
    <property type="match status" value="1"/>
</dbReference>
<keyword evidence="2" id="KW-0723">Serine/threonine-protein kinase</keyword>
<accession>A0AA39E9Q2</accession>
<dbReference type="PROSITE" id="PS00107">
    <property type="entry name" value="PROTEIN_KINASE_ATP"/>
    <property type="match status" value="1"/>
</dbReference>
<evidence type="ECO:0000256" key="5">
    <source>
        <dbReference type="ARBA" id="ARBA00022729"/>
    </source>
</evidence>
<dbReference type="InterPro" id="IPR032872">
    <property type="entry name" value="WAK_assoc_C"/>
</dbReference>
<comment type="caution">
    <text evidence="15">The sequence shown here is derived from an EMBL/GenBank/DDBJ whole genome shotgun (WGS) entry which is preliminary data.</text>
</comment>
<dbReference type="InterPro" id="IPR000719">
    <property type="entry name" value="Prot_kinase_dom"/>
</dbReference>
<evidence type="ECO:0000256" key="2">
    <source>
        <dbReference type="ARBA" id="ARBA00022527"/>
    </source>
</evidence>
<evidence type="ECO:0000256" key="1">
    <source>
        <dbReference type="ARBA" id="ARBA00004167"/>
    </source>
</evidence>
<dbReference type="PROSITE" id="PS00108">
    <property type="entry name" value="PROTEIN_KINASE_ST"/>
    <property type="match status" value="1"/>
</dbReference>
<evidence type="ECO:0000256" key="13">
    <source>
        <dbReference type="SAM" id="Phobius"/>
    </source>
</evidence>
<keyword evidence="8 12" id="KW-0067">ATP-binding</keyword>
<evidence type="ECO:0000256" key="9">
    <source>
        <dbReference type="ARBA" id="ARBA00022989"/>
    </source>
</evidence>
<keyword evidence="11" id="KW-0325">Glycoprotein</keyword>
<dbReference type="EMBL" id="JARBHA010000001">
    <property type="protein sequence ID" value="KAJ9708247.1"/>
    <property type="molecule type" value="Genomic_DNA"/>
</dbReference>
<dbReference type="Gene3D" id="1.10.510.10">
    <property type="entry name" value="Transferase(Phosphotransferase) domain 1"/>
    <property type="match status" value="1"/>
</dbReference>
<keyword evidence="6 12" id="KW-0547">Nucleotide-binding</keyword>
<dbReference type="InterPro" id="IPR008271">
    <property type="entry name" value="Ser/Thr_kinase_AS"/>
</dbReference>
<keyword evidence="16" id="KW-1185">Reference proteome</keyword>
<feature type="domain" description="Protein kinase" evidence="14">
    <location>
        <begin position="530"/>
        <end position="815"/>
    </location>
</feature>
<dbReference type="Proteomes" id="UP001168098">
    <property type="component" value="Unassembled WGS sequence"/>
</dbReference>
<gene>
    <name evidence="15" type="ORF">PVL29_000351</name>
</gene>
<keyword evidence="4 13" id="KW-0812">Transmembrane</keyword>
<evidence type="ECO:0000259" key="14">
    <source>
        <dbReference type="PROSITE" id="PS50011"/>
    </source>
</evidence>
<dbReference type="GO" id="GO:0005524">
    <property type="term" value="F:ATP binding"/>
    <property type="evidence" value="ECO:0007669"/>
    <property type="project" value="UniProtKB-UniRule"/>
</dbReference>
<organism evidence="15 16">
    <name type="scientific">Vitis rotundifolia</name>
    <name type="common">Muscadine grape</name>
    <dbReference type="NCBI Taxonomy" id="103349"/>
    <lineage>
        <taxon>Eukaryota</taxon>
        <taxon>Viridiplantae</taxon>
        <taxon>Streptophyta</taxon>
        <taxon>Embryophyta</taxon>
        <taxon>Tracheophyta</taxon>
        <taxon>Spermatophyta</taxon>
        <taxon>Magnoliopsida</taxon>
        <taxon>eudicotyledons</taxon>
        <taxon>Gunneridae</taxon>
        <taxon>Pentapetalae</taxon>
        <taxon>rosids</taxon>
        <taxon>Vitales</taxon>
        <taxon>Vitaceae</taxon>
        <taxon>Viteae</taxon>
        <taxon>Vitis</taxon>
    </lineage>
</organism>
<dbReference type="SMART" id="SM00220">
    <property type="entry name" value="S_TKc"/>
    <property type="match status" value="1"/>
</dbReference>
<keyword evidence="9 13" id="KW-1133">Transmembrane helix</keyword>
<dbReference type="GO" id="GO:0005886">
    <property type="term" value="C:plasma membrane"/>
    <property type="evidence" value="ECO:0007669"/>
    <property type="project" value="UniProtKB-ARBA"/>
</dbReference>
<dbReference type="InterPro" id="IPR001245">
    <property type="entry name" value="Ser-Thr/Tyr_kinase_cat_dom"/>
</dbReference>
<dbReference type="InterPro" id="IPR011009">
    <property type="entry name" value="Kinase-like_dom_sf"/>
</dbReference>
<dbReference type="SUPFAM" id="SSF56112">
    <property type="entry name" value="Protein kinase-like (PK-like)"/>
    <property type="match status" value="1"/>
</dbReference>
<evidence type="ECO:0000256" key="12">
    <source>
        <dbReference type="PROSITE-ProRule" id="PRU10141"/>
    </source>
</evidence>
<evidence type="ECO:0000313" key="16">
    <source>
        <dbReference type="Proteomes" id="UP001168098"/>
    </source>
</evidence>
<evidence type="ECO:0000256" key="8">
    <source>
        <dbReference type="ARBA" id="ARBA00022840"/>
    </source>
</evidence>
<feature type="transmembrane region" description="Helical" evidence="13">
    <location>
        <begin position="91"/>
        <end position="111"/>
    </location>
</feature>
<protein>
    <recommendedName>
        <fullName evidence="14">Protein kinase domain-containing protein</fullName>
    </recommendedName>
</protein>
<dbReference type="Pfam" id="PF14380">
    <property type="entry name" value="WAK_assoc"/>
    <property type="match status" value="1"/>
</dbReference>
<dbReference type="PANTHER" id="PTHR46008">
    <property type="entry name" value="LEAF RUST 10 DISEASE-RESISTANCE LOCUS RECEPTOR-LIKE PROTEIN KINASE-LIKE 1.4"/>
    <property type="match status" value="1"/>
</dbReference>
<feature type="binding site" evidence="12">
    <location>
        <position position="558"/>
    </location>
    <ligand>
        <name>ATP</name>
        <dbReference type="ChEBI" id="CHEBI:30616"/>
    </ligand>
</feature>
<proteinExistence type="predicted"/>
<dbReference type="PANTHER" id="PTHR46008:SF2">
    <property type="entry name" value="LEAF RUST 10 DISEASE-RESISTANCE LOCUS RECEPTOR-LIKE PROTEIN KINASE-LIKE 1.4"/>
    <property type="match status" value="1"/>
</dbReference>
<keyword evidence="10 13" id="KW-0472">Membrane</keyword>
<keyword evidence="3" id="KW-0808">Transferase</keyword>
<evidence type="ECO:0000256" key="7">
    <source>
        <dbReference type="ARBA" id="ARBA00022777"/>
    </source>
</evidence>
<dbReference type="FunFam" id="1.10.510.10:FF:000161">
    <property type="entry name" value="Wall-associated receptor kinase-like 20"/>
    <property type="match status" value="1"/>
</dbReference>
<dbReference type="GO" id="GO:0004674">
    <property type="term" value="F:protein serine/threonine kinase activity"/>
    <property type="evidence" value="ECO:0007669"/>
    <property type="project" value="UniProtKB-KW"/>
</dbReference>
<name>A0AA39E9Q2_VITRO</name>
<sequence>MAEEMACERYLRTPVAWEGRQYNQTVEAMDYIELLKNGFSLEWTGINCVECQSSGGRCRFDENNEAVCFCPDRPHTTHCNDGEAKNDSLPFLTFIFRLVLLLIFCNLCALLNEENRKVSSFLVGWFGFSSHVLWLILTLSLFWGNKQADQPDIGPAVRSQVFLSNGEVNCRAKQIKERKQGLKGEEDYPVAVGIVPMLLLLNWGFRMGSVSFLVLFLLSHSVLLSSAEEERKNPQTCPPFDCEKLGWLHFPFKNETNSECGLCTIKGCTEELPRIQLERDGRYFGVKNISQADTIVIQDERLQKHLKQDRCEFIDNLTSSLSPSVSFTPVPTLTAPSSLSPSVSFAPVPTLTVLTLFKCHRNHNIDPITEYNYTRCHDFIIYYNQPNTSIPPPLPHCSIIQYPVNMSLDIANLFPLLTSDITLQVLVSPHHRTGQCEDDGKGKFHCVHVKGNEKRLKLALGLGISAGSITILIICFFIIWQSHKRKYAPTFLSRNSSSDPSSKSELEITGVYFGIPIFPYTELEETTNYFDPDREIGDGGFGTVYHGQLRDGREVAVKPLYENNYRRVEQFMNEVQILTRLRHRNLVSLYGCTSRHSRELLLVYEFIPNGTVADHLHGDRADSGLLTWPIRLSIAIETATALCYLHASDVVHRDVKTNNILLDNSFCVKVADFGLSRLFPTDVTHVSTAPQGTPGYVDPEYHQCYQLTDKSDVYSFGVVLIELISSLPAVDINRHRHRHEINLSNYARNKIQKCAFHELIDQHLGFYSDLAVNRMTTLVAELAFRCLQPDKEMRPSMDEVLEILKEIESDKHELESIDIAADSVGSSMHEPPLPPSPDCDEVGLLKSVQLMPSPDTVTAQWPSRSTTPSASAQLFLVFCFFFSKEMLKICETCNQM</sequence>
<evidence type="ECO:0000256" key="3">
    <source>
        <dbReference type="ARBA" id="ARBA00022679"/>
    </source>
</evidence>
<dbReference type="AlphaFoldDB" id="A0AA39E9Q2"/>
<dbReference type="PROSITE" id="PS50011">
    <property type="entry name" value="PROTEIN_KINASE_DOM"/>
    <property type="match status" value="1"/>
</dbReference>
<feature type="transmembrane region" description="Helical" evidence="13">
    <location>
        <begin position="458"/>
        <end position="480"/>
    </location>
</feature>
<evidence type="ECO:0000313" key="15">
    <source>
        <dbReference type="EMBL" id="KAJ9708247.1"/>
    </source>
</evidence>
<keyword evidence="7" id="KW-0418">Kinase</keyword>
<keyword evidence="5" id="KW-0732">Signal</keyword>
<evidence type="ECO:0000256" key="10">
    <source>
        <dbReference type="ARBA" id="ARBA00023136"/>
    </source>
</evidence>
<reference evidence="15 16" key="1">
    <citation type="journal article" date="2023" name="BMC Biotechnol.">
        <title>Vitis rotundifolia cv Carlos genome sequencing.</title>
        <authorList>
            <person name="Huff M."/>
            <person name="Hulse-Kemp A."/>
            <person name="Scheffler B."/>
            <person name="Youngblood R."/>
            <person name="Simpson S."/>
            <person name="Babiker E."/>
            <person name="Staton M."/>
        </authorList>
    </citation>
    <scope>NUCLEOTIDE SEQUENCE [LARGE SCALE GENOMIC DNA]</scope>
    <source>
        <tissue evidence="15">Leaf</tissue>
    </source>
</reference>